<feature type="domain" description="Fibronectin type-III" evidence="1">
    <location>
        <begin position="69"/>
        <end position="162"/>
    </location>
</feature>
<evidence type="ECO:0000259" key="1">
    <source>
        <dbReference type="PROSITE" id="PS50853"/>
    </source>
</evidence>
<dbReference type="PROSITE" id="PS50853">
    <property type="entry name" value="FN3"/>
    <property type="match status" value="2"/>
</dbReference>
<comment type="caution">
    <text evidence="2">The sequence shown here is derived from an EMBL/GenBank/DDBJ whole genome shotgun (WGS) entry which is preliminary data.</text>
</comment>
<reference evidence="2" key="1">
    <citation type="journal article" date="2021" name="Cell">
        <title>Tracing the genetic footprints of vertebrate landing in non-teleost ray-finned fishes.</title>
        <authorList>
            <person name="Bi X."/>
            <person name="Wang K."/>
            <person name="Yang L."/>
            <person name="Pan H."/>
            <person name="Jiang H."/>
            <person name="Wei Q."/>
            <person name="Fang M."/>
            <person name="Yu H."/>
            <person name="Zhu C."/>
            <person name="Cai Y."/>
            <person name="He Y."/>
            <person name="Gan X."/>
            <person name="Zeng H."/>
            <person name="Yu D."/>
            <person name="Zhu Y."/>
            <person name="Jiang H."/>
            <person name="Qiu Q."/>
            <person name="Yang H."/>
            <person name="Zhang Y.E."/>
            <person name="Wang W."/>
            <person name="Zhu M."/>
            <person name="He S."/>
            <person name="Zhang G."/>
        </authorList>
    </citation>
    <scope>NUCLEOTIDE SEQUENCE</scope>
    <source>
        <strain evidence="2">Pddl_001</strain>
    </source>
</reference>
<dbReference type="SUPFAM" id="SSF49265">
    <property type="entry name" value="Fibronectin type III"/>
    <property type="match status" value="1"/>
</dbReference>
<evidence type="ECO:0000313" key="3">
    <source>
        <dbReference type="Proteomes" id="UP001166093"/>
    </source>
</evidence>
<feature type="non-terminal residue" evidence="2">
    <location>
        <position position="1"/>
    </location>
</feature>
<keyword evidence="3" id="KW-1185">Reference proteome</keyword>
<dbReference type="InterPro" id="IPR013783">
    <property type="entry name" value="Ig-like_fold"/>
</dbReference>
<protein>
    <submittedName>
        <fullName evidence="2">SORL protein</fullName>
    </submittedName>
</protein>
<dbReference type="EMBL" id="JAAWVQ010001914">
    <property type="protein sequence ID" value="MBN3270512.1"/>
    <property type="molecule type" value="Genomic_DNA"/>
</dbReference>
<dbReference type="InterPro" id="IPR036116">
    <property type="entry name" value="FN3_sf"/>
</dbReference>
<feature type="domain" description="Fibronectin type-III" evidence="1">
    <location>
        <begin position="1"/>
        <end position="65"/>
    </location>
</feature>
<proteinExistence type="predicted"/>
<dbReference type="Gene3D" id="2.60.40.10">
    <property type="entry name" value="Immunoglobulins"/>
    <property type="match status" value="2"/>
</dbReference>
<evidence type="ECO:0000313" key="2">
    <source>
        <dbReference type="EMBL" id="MBN3270512.1"/>
    </source>
</evidence>
<dbReference type="SMART" id="SM00060">
    <property type="entry name" value="FN3"/>
    <property type="match status" value="1"/>
</dbReference>
<dbReference type="Proteomes" id="UP001166093">
    <property type="component" value="Unassembled WGS sequence"/>
</dbReference>
<dbReference type="InterPro" id="IPR003961">
    <property type="entry name" value="FN3_dom"/>
</dbReference>
<dbReference type="Pfam" id="PF00041">
    <property type="entry name" value="fn3"/>
    <property type="match status" value="1"/>
</dbReference>
<name>A0ABS2X8H2_POLSP</name>
<dbReference type="InterPro" id="IPR050713">
    <property type="entry name" value="RTP_Phos/Ushers"/>
</dbReference>
<feature type="non-terminal residue" evidence="2">
    <location>
        <position position="232"/>
    </location>
</feature>
<gene>
    <name evidence="2" type="primary">Sorl1_1</name>
    <name evidence="2" type="ORF">GTO93_0008862</name>
</gene>
<organism evidence="2 3">
    <name type="scientific">Polyodon spathula</name>
    <name type="common">North American paddlefish</name>
    <name type="synonym">Squalus spathula</name>
    <dbReference type="NCBI Taxonomy" id="7913"/>
    <lineage>
        <taxon>Eukaryota</taxon>
        <taxon>Metazoa</taxon>
        <taxon>Chordata</taxon>
        <taxon>Craniata</taxon>
        <taxon>Vertebrata</taxon>
        <taxon>Euteleostomi</taxon>
        <taxon>Actinopterygii</taxon>
        <taxon>Chondrostei</taxon>
        <taxon>Acipenseriformes</taxon>
        <taxon>Polyodontidae</taxon>
        <taxon>Polyodon</taxon>
    </lineage>
</organism>
<dbReference type="PANTHER" id="PTHR46957:SF3">
    <property type="entry name" value="CYTOKINE RECEPTOR"/>
    <property type="match status" value="1"/>
</dbReference>
<dbReference type="PANTHER" id="PTHR46957">
    <property type="entry name" value="CYTOKINE RECEPTOR"/>
    <property type="match status" value="1"/>
</dbReference>
<accession>A0ABS2X8H2</accession>
<dbReference type="CDD" id="cd00063">
    <property type="entry name" value="FN3"/>
    <property type="match status" value="2"/>
</dbReference>
<sequence>MYTYVVHYRLVGQSAWNVLETHSNKSSYVLRVLKPDSSYQVKVMVKSINKIYNSNDVITLRTPEGIPDPPQKLQLTCDAEESTSIIVSWQPPVCTRGLVREYIVEYSVKDSNEWTSQRSPNTNHTEIRNLQLNELYSVRVAAVTSRGIGNWSESKSIMAKNCKALPCPRVYINSTTENSVTLSIKLDSKIQVEQYVVDVSWVFDAHVRENRTLTVEPQTISLSGMHPALIFK</sequence>